<dbReference type="PANTHER" id="PTHR36441:SF1">
    <property type="entry name" value="DUF503 DOMAIN-CONTAINING PROTEIN"/>
    <property type="match status" value="1"/>
</dbReference>
<accession>A0ABX7S5L0</accession>
<evidence type="ECO:0000313" key="1">
    <source>
        <dbReference type="EMBL" id="QTA37103.1"/>
    </source>
</evidence>
<name>A0ABX7S5L0_9BACT</name>
<dbReference type="Gene3D" id="3.30.70.1120">
    <property type="entry name" value="TT1725-like"/>
    <property type="match status" value="1"/>
</dbReference>
<evidence type="ECO:0000313" key="2">
    <source>
        <dbReference type="Proteomes" id="UP000671862"/>
    </source>
</evidence>
<dbReference type="Pfam" id="PF04456">
    <property type="entry name" value="DUF503"/>
    <property type="match status" value="1"/>
</dbReference>
<keyword evidence="2" id="KW-1185">Reference proteome</keyword>
<proteinExistence type="predicted"/>
<dbReference type="InterPro" id="IPR036746">
    <property type="entry name" value="TT1725-like_sf"/>
</dbReference>
<organism evidence="1 2">
    <name type="scientific">Thermosipho ferrireducens</name>
    <dbReference type="NCBI Taxonomy" id="2571116"/>
    <lineage>
        <taxon>Bacteria</taxon>
        <taxon>Thermotogati</taxon>
        <taxon>Thermotogota</taxon>
        <taxon>Thermotogae</taxon>
        <taxon>Thermotogales</taxon>
        <taxon>Fervidobacteriaceae</taxon>
        <taxon>Thermosipho</taxon>
    </lineage>
</organism>
<dbReference type="RefSeq" id="WP_207565826.1">
    <property type="nucleotide sequence ID" value="NZ_CP071446.1"/>
</dbReference>
<protein>
    <submittedName>
        <fullName evidence="1">DUF503 domain-containing protein</fullName>
    </submittedName>
</protein>
<dbReference type="SUPFAM" id="SSF103007">
    <property type="entry name" value="Hypothetical protein TT1725"/>
    <property type="match status" value="1"/>
</dbReference>
<dbReference type="InterPro" id="IPR007546">
    <property type="entry name" value="DUF503"/>
</dbReference>
<dbReference type="EMBL" id="CP071446">
    <property type="protein sequence ID" value="QTA37103.1"/>
    <property type="molecule type" value="Genomic_DNA"/>
</dbReference>
<dbReference type="Proteomes" id="UP000671862">
    <property type="component" value="Chromosome"/>
</dbReference>
<sequence>MVVGFIKIKIRIFGINSLKEKRSLVKRILNSVRSHFNVSAIEGDMQDSKQYICLGISMVNLNYDLIYNTMEKIENFLETQYTVEDVIREVYG</sequence>
<reference evidence="1 2" key="1">
    <citation type="submission" date="2021-03" db="EMBL/GenBank/DDBJ databases">
        <title>Thermosipho ferrireducens sp.nov., an anaerobic thermophilic iron-reducing bacterium isolated from a deep-sea hydrothermal sulfide deposits.</title>
        <authorList>
            <person name="Zeng X."/>
            <person name="Chen Y."/>
            <person name="Shao Z."/>
        </authorList>
    </citation>
    <scope>NUCLEOTIDE SEQUENCE [LARGE SCALE GENOMIC DNA]</scope>
    <source>
        <strain evidence="1 2">JL129W03</strain>
    </source>
</reference>
<gene>
    <name evidence="1" type="ORF">JYK00_04940</name>
</gene>
<dbReference type="PANTHER" id="PTHR36441">
    <property type="entry name" value="HYPOTHETICAL CYTOSOLIC PROTEIN"/>
    <property type="match status" value="1"/>
</dbReference>